<evidence type="ECO:0000256" key="1">
    <source>
        <dbReference type="SAM" id="Phobius"/>
    </source>
</evidence>
<evidence type="ECO:0000313" key="3">
    <source>
        <dbReference type="Proteomes" id="UP000696280"/>
    </source>
</evidence>
<name>A0A9N9PUA5_9HELO</name>
<organism evidence="2 3">
    <name type="scientific">Hymenoscyphus fraxineus</name>
    <dbReference type="NCBI Taxonomy" id="746836"/>
    <lineage>
        <taxon>Eukaryota</taxon>
        <taxon>Fungi</taxon>
        <taxon>Dikarya</taxon>
        <taxon>Ascomycota</taxon>
        <taxon>Pezizomycotina</taxon>
        <taxon>Leotiomycetes</taxon>
        <taxon>Helotiales</taxon>
        <taxon>Helotiaceae</taxon>
        <taxon>Hymenoscyphus</taxon>
    </lineage>
</organism>
<keyword evidence="1" id="KW-1133">Transmembrane helix</keyword>
<dbReference type="EMBL" id="CAJVRL010000063">
    <property type="protein sequence ID" value="CAG8955418.1"/>
    <property type="molecule type" value="Genomic_DNA"/>
</dbReference>
<gene>
    <name evidence="2" type="ORF">HYFRA_00010282</name>
</gene>
<sequence length="297" mass="34804">MPYTEYSHFKMPRFLEPEKKGSQLSSYPKLSYYAGWSIYILNVFILSWAGFWIRDTTLQPTFQHLNSNKGLAFPDYKWAALRDHLEKVILDRVGIITGLYFVLHQGSFLYGYLLARQGYKATHGKPSGDAKMAWLKDRIREHDTGCRRYNVFTTKLQICHYLVNPEGYHGLVFCYREAIYTILWRTIFTYCYILFFYSVPTDGSLLSTMVLYANWSGVVIWLWVTSSFAAANGWYAGTGRFITELRNEFENLEKGLCKRKRMECWIEKFLAEERPDAGEDLEPFEKCIEDIFLGVQQ</sequence>
<evidence type="ECO:0000313" key="2">
    <source>
        <dbReference type="EMBL" id="CAG8955418.1"/>
    </source>
</evidence>
<dbReference type="OrthoDB" id="10275814at2759"/>
<feature type="transmembrane region" description="Helical" evidence="1">
    <location>
        <begin position="178"/>
        <end position="198"/>
    </location>
</feature>
<feature type="transmembrane region" description="Helical" evidence="1">
    <location>
        <begin position="93"/>
        <end position="115"/>
    </location>
</feature>
<feature type="transmembrane region" description="Helical" evidence="1">
    <location>
        <begin position="30"/>
        <end position="53"/>
    </location>
</feature>
<accession>A0A9N9PUA5</accession>
<keyword evidence="1" id="KW-0472">Membrane</keyword>
<keyword evidence="3" id="KW-1185">Reference proteome</keyword>
<protein>
    <submittedName>
        <fullName evidence="2">Uncharacterized protein</fullName>
    </submittedName>
</protein>
<keyword evidence="1" id="KW-0812">Transmembrane</keyword>
<feature type="transmembrane region" description="Helical" evidence="1">
    <location>
        <begin position="218"/>
        <end position="237"/>
    </location>
</feature>
<dbReference type="Proteomes" id="UP000696280">
    <property type="component" value="Unassembled WGS sequence"/>
</dbReference>
<comment type="caution">
    <text evidence="2">The sequence shown here is derived from an EMBL/GenBank/DDBJ whole genome shotgun (WGS) entry which is preliminary data.</text>
</comment>
<reference evidence="2" key="1">
    <citation type="submission" date="2021-07" db="EMBL/GenBank/DDBJ databases">
        <authorList>
            <person name="Durling M."/>
        </authorList>
    </citation>
    <scope>NUCLEOTIDE SEQUENCE</scope>
</reference>
<dbReference type="AlphaFoldDB" id="A0A9N9PUA5"/>
<proteinExistence type="predicted"/>